<gene>
    <name evidence="1" type="ORF">RPERSI_LOCUS6414</name>
</gene>
<sequence length="393" mass="45302">YNKWEKILTRRDLPEYQMKYKEPHVCDENVKQYSGYLTVNNTKNIFFWFFESRNKPQEDPIVLWLTGGPGCSGLSALFFEIGPCTVNKEGNSTIFNPYSWNNNASVIFLDQPANTGYSYGGDVSTTLEAATDMYTFLQAFFHEFPKYSNLSFHIAGGSYYPDMACNSSYGPVLNKDTCDQMRRDYPKCASEIQECYDSQDTTKCRNATMNCFTLMLTPYNAANRSTFDIRIPCDDSQMCYSGLRTIEDFSNRENFRAELGVNSTSRFQACDHSEVYPKFMQSGDIILRFDQLIPPLLENNIRVLIYAGDADFICNWFGNEAWVKQLEWSGKEGFNNANVTRWITKDTAEYAGDVRTFKGFTLLKIFNAGHMPPHDQPRSCLDFFNRWLFKESL</sequence>
<dbReference type="EMBL" id="CAJVQC010010217">
    <property type="protein sequence ID" value="CAG8613809.1"/>
    <property type="molecule type" value="Genomic_DNA"/>
</dbReference>
<accession>A0ACA9MV08</accession>
<keyword evidence="2" id="KW-1185">Reference proteome</keyword>
<name>A0ACA9MV08_9GLOM</name>
<organism evidence="1 2">
    <name type="scientific">Racocetra persica</name>
    <dbReference type="NCBI Taxonomy" id="160502"/>
    <lineage>
        <taxon>Eukaryota</taxon>
        <taxon>Fungi</taxon>
        <taxon>Fungi incertae sedis</taxon>
        <taxon>Mucoromycota</taxon>
        <taxon>Glomeromycotina</taxon>
        <taxon>Glomeromycetes</taxon>
        <taxon>Diversisporales</taxon>
        <taxon>Gigasporaceae</taxon>
        <taxon>Racocetra</taxon>
    </lineage>
</organism>
<protein>
    <submittedName>
        <fullName evidence="1">31444_t:CDS:1</fullName>
    </submittedName>
</protein>
<comment type="caution">
    <text evidence="1">The sequence shown here is derived from an EMBL/GenBank/DDBJ whole genome shotgun (WGS) entry which is preliminary data.</text>
</comment>
<evidence type="ECO:0000313" key="1">
    <source>
        <dbReference type="EMBL" id="CAG8613809.1"/>
    </source>
</evidence>
<proteinExistence type="predicted"/>
<feature type="non-terminal residue" evidence="1">
    <location>
        <position position="1"/>
    </location>
</feature>
<evidence type="ECO:0000313" key="2">
    <source>
        <dbReference type="Proteomes" id="UP000789920"/>
    </source>
</evidence>
<reference evidence="1" key="1">
    <citation type="submission" date="2021-06" db="EMBL/GenBank/DDBJ databases">
        <authorList>
            <person name="Kallberg Y."/>
            <person name="Tangrot J."/>
            <person name="Rosling A."/>
        </authorList>
    </citation>
    <scope>NUCLEOTIDE SEQUENCE</scope>
    <source>
        <strain evidence="1">MA461A</strain>
    </source>
</reference>
<dbReference type="Proteomes" id="UP000789920">
    <property type="component" value="Unassembled WGS sequence"/>
</dbReference>